<dbReference type="PANTHER" id="PTHR32552">
    <property type="entry name" value="FERRICHROME IRON RECEPTOR-RELATED"/>
    <property type="match status" value="1"/>
</dbReference>
<sequence>MMARFCQAASLFALALACAPAALAAEEAPAKEVDKPAAPEIIVTAQFRAQRLQDTPIAISAMGRDLLEKRSATDIVSAAAGAPNVNLSKGQGGFGQFASVFIRGVGQSDIHFAVEPGVGMYVDDVYYGVMSGAVFQLLDTDRVEIARGPQGTLSGKNSIGGSVKLYSRKPSFQPDAYVEVTAGGRNLLSGRAAANVTIVPDTLAMRFSVSGRRRDGFMQRLDYGCATGSGTTLRTGANCGLGTQGGESVWSARASLLWTPGPGIENVLSIDTTQDQSENPAQKTVFQSPAWAGSANYITPWGSYTNYETYQSRPTGASPAPAYPMSPNSTLDAKGVSNNLSIDLGGNIRLTSITAYRYSSTSLSAQIDQTPASISDQSWHLLHRQFTQEVRLSGALGAWADWTVGGYYYKATGVSEGRVTISGGVAPGGGGINLDTVFHDPVRTRSISGFVHGVIHATGRLNLTLGGRYTDDRKDFTFNRFDPYGNIIPSLASLVNLTRTFQGTRFDYRINADYRLNDAVMAYAQVSTGYKGGGINPRPFVASQALPFAPETLTTYEAGLKNTLFDRHLLLNLAGYISKLKNLQGTLRSCDAISPAPGFPCNQTANIGDATIKGVEAEATLRGPGGFSADASLGYTGFAYDHVVATSGVVVGMRSVFNPEFTASLGAQYAYDTGKGTITPRIDIRHRSSIYTDATNTPLGHLPALQLVNARLTWDSPQSDWQASLAVTNLFNTFYAEATSLNTVVPYFAGSYILAQPRQWQVSLRRKF</sequence>
<evidence type="ECO:0000256" key="10">
    <source>
        <dbReference type="ARBA" id="ARBA00023237"/>
    </source>
</evidence>
<dbReference type="RefSeq" id="WP_183626132.1">
    <property type="nucleotide sequence ID" value="NZ_JACIDX010000009.1"/>
</dbReference>
<organism evidence="16 17">
    <name type="scientific">Novosphingobium sediminicola</name>
    <dbReference type="NCBI Taxonomy" id="563162"/>
    <lineage>
        <taxon>Bacteria</taxon>
        <taxon>Pseudomonadati</taxon>
        <taxon>Pseudomonadota</taxon>
        <taxon>Alphaproteobacteria</taxon>
        <taxon>Sphingomonadales</taxon>
        <taxon>Sphingomonadaceae</taxon>
        <taxon>Novosphingobium</taxon>
    </lineage>
</organism>
<dbReference type="InterPro" id="IPR036942">
    <property type="entry name" value="Beta-barrel_TonB_sf"/>
</dbReference>
<keyword evidence="13" id="KW-0732">Signal</keyword>
<evidence type="ECO:0000259" key="14">
    <source>
        <dbReference type="Pfam" id="PF00593"/>
    </source>
</evidence>
<dbReference type="Pfam" id="PF07715">
    <property type="entry name" value="Plug"/>
    <property type="match status" value="1"/>
</dbReference>
<evidence type="ECO:0000256" key="5">
    <source>
        <dbReference type="ARBA" id="ARBA00022692"/>
    </source>
</evidence>
<dbReference type="AlphaFoldDB" id="A0A7W6CFL6"/>
<dbReference type="InterPro" id="IPR000531">
    <property type="entry name" value="Beta-barrel_TonB"/>
</dbReference>
<keyword evidence="16" id="KW-0675">Receptor</keyword>
<evidence type="ECO:0000256" key="4">
    <source>
        <dbReference type="ARBA" id="ARBA00022496"/>
    </source>
</evidence>
<evidence type="ECO:0000313" key="17">
    <source>
        <dbReference type="Proteomes" id="UP000548867"/>
    </source>
</evidence>
<keyword evidence="9 11" id="KW-0472">Membrane</keyword>
<dbReference type="Proteomes" id="UP000548867">
    <property type="component" value="Unassembled WGS sequence"/>
</dbReference>
<dbReference type="SUPFAM" id="SSF56935">
    <property type="entry name" value="Porins"/>
    <property type="match status" value="1"/>
</dbReference>
<comment type="caution">
    <text evidence="16">The sequence shown here is derived from an EMBL/GenBank/DDBJ whole genome shotgun (WGS) entry which is preliminary data.</text>
</comment>
<evidence type="ECO:0000259" key="15">
    <source>
        <dbReference type="Pfam" id="PF07715"/>
    </source>
</evidence>
<evidence type="ECO:0000256" key="9">
    <source>
        <dbReference type="ARBA" id="ARBA00023136"/>
    </source>
</evidence>
<dbReference type="PANTHER" id="PTHR32552:SF81">
    <property type="entry name" value="TONB-DEPENDENT OUTER MEMBRANE RECEPTOR"/>
    <property type="match status" value="1"/>
</dbReference>
<evidence type="ECO:0000256" key="11">
    <source>
        <dbReference type="PROSITE-ProRule" id="PRU01360"/>
    </source>
</evidence>
<feature type="domain" description="TonB-dependent receptor-like beta-barrel" evidence="14">
    <location>
        <begin position="278"/>
        <end position="730"/>
    </location>
</feature>
<keyword evidence="17" id="KW-1185">Reference proteome</keyword>
<dbReference type="PROSITE" id="PS52016">
    <property type="entry name" value="TONB_DEPENDENT_REC_3"/>
    <property type="match status" value="1"/>
</dbReference>
<keyword evidence="3 11" id="KW-1134">Transmembrane beta strand</keyword>
<evidence type="ECO:0000256" key="1">
    <source>
        <dbReference type="ARBA" id="ARBA00004571"/>
    </source>
</evidence>
<gene>
    <name evidence="16" type="ORF">GGR38_002609</name>
</gene>
<proteinExistence type="inferred from homology"/>
<evidence type="ECO:0000256" key="13">
    <source>
        <dbReference type="SAM" id="SignalP"/>
    </source>
</evidence>
<keyword evidence="10 11" id="KW-0998">Cell outer membrane</keyword>
<protein>
    <submittedName>
        <fullName evidence="16">Iron complex outermembrane receptor protein</fullName>
    </submittedName>
</protein>
<comment type="similarity">
    <text evidence="11 12">Belongs to the TonB-dependent receptor family.</text>
</comment>
<keyword evidence="2 11" id="KW-0813">Transport</keyword>
<dbReference type="Pfam" id="PF00593">
    <property type="entry name" value="TonB_dep_Rec_b-barrel"/>
    <property type="match status" value="1"/>
</dbReference>
<accession>A0A7W6CFL6</accession>
<evidence type="ECO:0000256" key="8">
    <source>
        <dbReference type="ARBA" id="ARBA00023077"/>
    </source>
</evidence>
<comment type="subcellular location">
    <subcellularLocation>
        <location evidence="1 11">Cell outer membrane</location>
        <topology evidence="1 11">Multi-pass membrane protein</topology>
    </subcellularLocation>
</comment>
<evidence type="ECO:0000256" key="7">
    <source>
        <dbReference type="ARBA" id="ARBA00023065"/>
    </source>
</evidence>
<evidence type="ECO:0000256" key="12">
    <source>
        <dbReference type="RuleBase" id="RU003357"/>
    </source>
</evidence>
<feature type="domain" description="TonB-dependent receptor plug" evidence="15">
    <location>
        <begin position="52"/>
        <end position="161"/>
    </location>
</feature>
<evidence type="ECO:0000256" key="6">
    <source>
        <dbReference type="ARBA" id="ARBA00023004"/>
    </source>
</evidence>
<keyword evidence="7" id="KW-0406">Ion transport</keyword>
<evidence type="ECO:0000256" key="3">
    <source>
        <dbReference type="ARBA" id="ARBA00022452"/>
    </source>
</evidence>
<dbReference type="GO" id="GO:0006826">
    <property type="term" value="P:iron ion transport"/>
    <property type="evidence" value="ECO:0007669"/>
    <property type="project" value="UniProtKB-KW"/>
</dbReference>
<dbReference type="GO" id="GO:0009279">
    <property type="term" value="C:cell outer membrane"/>
    <property type="evidence" value="ECO:0007669"/>
    <property type="project" value="UniProtKB-SubCell"/>
</dbReference>
<keyword evidence="6" id="KW-0408">Iron</keyword>
<dbReference type="EMBL" id="JACIDX010000009">
    <property type="protein sequence ID" value="MBB3955653.1"/>
    <property type="molecule type" value="Genomic_DNA"/>
</dbReference>
<dbReference type="PROSITE" id="PS51257">
    <property type="entry name" value="PROKAR_LIPOPROTEIN"/>
    <property type="match status" value="1"/>
</dbReference>
<evidence type="ECO:0000256" key="2">
    <source>
        <dbReference type="ARBA" id="ARBA00022448"/>
    </source>
</evidence>
<dbReference type="Gene3D" id="2.40.170.20">
    <property type="entry name" value="TonB-dependent receptor, beta-barrel domain"/>
    <property type="match status" value="1"/>
</dbReference>
<dbReference type="InterPro" id="IPR012910">
    <property type="entry name" value="Plug_dom"/>
</dbReference>
<keyword evidence="4" id="KW-0410">Iron transport</keyword>
<dbReference type="InterPro" id="IPR039426">
    <property type="entry name" value="TonB-dep_rcpt-like"/>
</dbReference>
<reference evidence="16 17" key="1">
    <citation type="submission" date="2020-08" db="EMBL/GenBank/DDBJ databases">
        <title>Genomic Encyclopedia of Type Strains, Phase IV (KMG-IV): sequencing the most valuable type-strain genomes for metagenomic binning, comparative biology and taxonomic classification.</title>
        <authorList>
            <person name="Goeker M."/>
        </authorList>
    </citation>
    <scope>NUCLEOTIDE SEQUENCE [LARGE SCALE GENOMIC DNA]</scope>
    <source>
        <strain evidence="16 17">DSM 27057</strain>
    </source>
</reference>
<evidence type="ECO:0000313" key="16">
    <source>
        <dbReference type="EMBL" id="MBB3955653.1"/>
    </source>
</evidence>
<name>A0A7W6CFL6_9SPHN</name>
<feature type="signal peptide" evidence="13">
    <location>
        <begin position="1"/>
        <end position="24"/>
    </location>
</feature>
<feature type="chain" id="PRO_5031464992" evidence="13">
    <location>
        <begin position="25"/>
        <end position="768"/>
    </location>
</feature>
<keyword evidence="5 11" id="KW-0812">Transmembrane</keyword>
<keyword evidence="8 12" id="KW-0798">TonB box</keyword>